<feature type="domain" description="BTB" evidence="1">
    <location>
        <begin position="11"/>
        <end position="78"/>
    </location>
</feature>
<dbReference type="EMBL" id="JBFXLS010000099">
    <property type="protein sequence ID" value="KAL2816648.1"/>
    <property type="molecule type" value="Genomic_DNA"/>
</dbReference>
<accession>A0ABR4HMF5</accession>
<name>A0ABR4HMF5_9EURO</name>
<dbReference type="InterPro" id="IPR011333">
    <property type="entry name" value="SKP1/BTB/POZ_sf"/>
</dbReference>
<dbReference type="PANTHER" id="PTHR11145">
    <property type="entry name" value="BTB/POZ DOMAIN-CONTAINING ADAPTER FOR CUL3-MEDIATED RHOA DEGRADATION PROTEIN FAMILY MEMBER"/>
    <property type="match status" value="1"/>
</dbReference>
<reference evidence="2 3" key="1">
    <citation type="submission" date="2024-07" db="EMBL/GenBank/DDBJ databases">
        <title>Section-level genome sequencing and comparative genomics of Aspergillus sections Usti and Cavernicolus.</title>
        <authorList>
            <consortium name="Lawrence Berkeley National Laboratory"/>
            <person name="Nybo J.L."/>
            <person name="Vesth T.C."/>
            <person name="Theobald S."/>
            <person name="Frisvad J.C."/>
            <person name="Larsen T.O."/>
            <person name="Kjaerboelling I."/>
            <person name="Rothschild-Mancinelli K."/>
            <person name="Lyhne E.K."/>
            <person name="Kogle M.E."/>
            <person name="Barry K."/>
            <person name="Clum A."/>
            <person name="Na H."/>
            <person name="Ledsgaard L."/>
            <person name="Lin J."/>
            <person name="Lipzen A."/>
            <person name="Kuo A."/>
            <person name="Riley R."/>
            <person name="Mondo S."/>
            <person name="LaButti K."/>
            <person name="Haridas S."/>
            <person name="Pangalinan J."/>
            <person name="Salamov A.A."/>
            <person name="Simmons B.A."/>
            <person name="Magnuson J.K."/>
            <person name="Chen J."/>
            <person name="Drula E."/>
            <person name="Henrissat B."/>
            <person name="Wiebenga A."/>
            <person name="Lubbers R.J."/>
            <person name="Gomes A.C."/>
            <person name="Makela M.R."/>
            <person name="Stajich J."/>
            <person name="Grigoriev I.V."/>
            <person name="Mortensen U.H."/>
            <person name="De vries R.P."/>
            <person name="Baker S.E."/>
            <person name="Andersen M.R."/>
        </authorList>
    </citation>
    <scope>NUCLEOTIDE SEQUENCE [LARGE SCALE GENOMIC DNA]</scope>
    <source>
        <strain evidence="2 3">CBS 600.67</strain>
    </source>
</reference>
<gene>
    <name evidence="2" type="ORF">BDW59DRAFT_136677</name>
</gene>
<proteinExistence type="predicted"/>
<keyword evidence="3" id="KW-1185">Reference proteome</keyword>
<dbReference type="PROSITE" id="PS50097">
    <property type="entry name" value="BTB"/>
    <property type="match status" value="1"/>
</dbReference>
<dbReference type="Proteomes" id="UP001610335">
    <property type="component" value="Unassembled WGS sequence"/>
</dbReference>
<evidence type="ECO:0000313" key="2">
    <source>
        <dbReference type="EMBL" id="KAL2816648.1"/>
    </source>
</evidence>
<dbReference type="Gene3D" id="3.30.710.10">
    <property type="entry name" value="Potassium Channel Kv1.1, Chain A"/>
    <property type="match status" value="1"/>
</dbReference>
<dbReference type="Pfam" id="PF02214">
    <property type="entry name" value="BTB_2"/>
    <property type="match status" value="1"/>
</dbReference>
<organism evidence="2 3">
    <name type="scientific">Aspergillus cavernicola</name>
    <dbReference type="NCBI Taxonomy" id="176166"/>
    <lineage>
        <taxon>Eukaryota</taxon>
        <taxon>Fungi</taxon>
        <taxon>Dikarya</taxon>
        <taxon>Ascomycota</taxon>
        <taxon>Pezizomycotina</taxon>
        <taxon>Eurotiomycetes</taxon>
        <taxon>Eurotiomycetidae</taxon>
        <taxon>Eurotiales</taxon>
        <taxon>Aspergillaceae</taxon>
        <taxon>Aspergillus</taxon>
        <taxon>Aspergillus subgen. Nidulantes</taxon>
    </lineage>
</organism>
<protein>
    <recommendedName>
        <fullName evidence="1">BTB domain-containing protein</fullName>
    </recommendedName>
</protein>
<dbReference type="SUPFAM" id="SSF54695">
    <property type="entry name" value="POZ domain"/>
    <property type="match status" value="1"/>
</dbReference>
<dbReference type="CDD" id="cd18316">
    <property type="entry name" value="BTB_POZ_KCTD-like"/>
    <property type="match status" value="1"/>
</dbReference>
<evidence type="ECO:0000313" key="3">
    <source>
        <dbReference type="Proteomes" id="UP001610335"/>
    </source>
</evidence>
<dbReference type="SMART" id="SM00225">
    <property type="entry name" value="BTB"/>
    <property type="match status" value="1"/>
</dbReference>
<dbReference type="InterPro" id="IPR045068">
    <property type="entry name" value="BACURD1-3"/>
</dbReference>
<dbReference type="InterPro" id="IPR000210">
    <property type="entry name" value="BTB/POZ_dom"/>
</dbReference>
<dbReference type="InterPro" id="IPR003131">
    <property type="entry name" value="T1-type_BTB"/>
</dbReference>
<dbReference type="PANTHER" id="PTHR11145:SF8">
    <property type="entry name" value="RE57120P"/>
    <property type="match status" value="1"/>
</dbReference>
<comment type="caution">
    <text evidence="2">The sequence shown here is derived from an EMBL/GenBank/DDBJ whole genome shotgun (WGS) entry which is preliminary data.</text>
</comment>
<evidence type="ECO:0000259" key="1">
    <source>
        <dbReference type="PROSITE" id="PS50097"/>
    </source>
</evidence>
<sequence length="207" mass="24069">MGNSTAPEPSAPIELQVGERQFITTCETLVTGSTFFSSLLSGRWNPVMKDGRYFIDADPNAFEDILRYLRHNALPIFYDNKKGHDHVRYANLLKEAQYFGIERLEKYLENREYVGMVTVERWAEEEYTQLHSTWHPLSLHERSDSEVEYHPTWGVRKVYVCPRGIALHRGNRRACGKLCMARNDGIKYEDEPVLKVVAVKTWVSIRM</sequence>